<dbReference type="InterPro" id="IPR001594">
    <property type="entry name" value="Palmitoyltrfase_DHHC"/>
</dbReference>
<proteinExistence type="inferred from homology"/>
<feature type="transmembrane region" description="Helical" evidence="7">
    <location>
        <begin position="337"/>
        <end position="364"/>
    </location>
</feature>
<protein>
    <recommendedName>
        <fullName evidence="7">Palmitoyltransferase</fullName>
        <ecNumber evidence="7">2.3.1.225</ecNumber>
    </recommendedName>
</protein>
<dbReference type="Proteomes" id="UP000038009">
    <property type="component" value="Unassembled WGS sequence"/>
</dbReference>
<comment type="catalytic activity">
    <reaction evidence="7">
        <text>L-cysteinyl-[protein] + hexadecanoyl-CoA = S-hexadecanoyl-L-cysteinyl-[protein] + CoA</text>
        <dbReference type="Rhea" id="RHEA:36683"/>
        <dbReference type="Rhea" id="RHEA-COMP:10131"/>
        <dbReference type="Rhea" id="RHEA-COMP:11032"/>
        <dbReference type="ChEBI" id="CHEBI:29950"/>
        <dbReference type="ChEBI" id="CHEBI:57287"/>
        <dbReference type="ChEBI" id="CHEBI:57379"/>
        <dbReference type="ChEBI" id="CHEBI:74151"/>
        <dbReference type="EC" id="2.3.1.225"/>
    </reaction>
</comment>
<dbReference type="GO" id="GO:0006612">
    <property type="term" value="P:protein targeting to membrane"/>
    <property type="evidence" value="ECO:0007669"/>
    <property type="project" value="TreeGrafter"/>
</dbReference>
<comment type="subcellular location">
    <subcellularLocation>
        <location evidence="1">Membrane</location>
        <topology evidence="1">Multi-pass membrane protein</topology>
    </subcellularLocation>
</comment>
<dbReference type="GO" id="GO:0005783">
    <property type="term" value="C:endoplasmic reticulum"/>
    <property type="evidence" value="ECO:0007669"/>
    <property type="project" value="TreeGrafter"/>
</dbReference>
<evidence type="ECO:0000313" key="11">
    <source>
        <dbReference type="Proteomes" id="UP000038009"/>
    </source>
</evidence>
<accession>A0A0N1I382</accession>
<comment type="domain">
    <text evidence="7">The DHHC domain is required for palmitoyltransferase activity.</text>
</comment>
<evidence type="ECO:0000256" key="8">
    <source>
        <dbReference type="SAM" id="MobiDB-lite"/>
    </source>
</evidence>
<evidence type="ECO:0000256" key="7">
    <source>
        <dbReference type="RuleBase" id="RU079119"/>
    </source>
</evidence>
<feature type="transmembrane region" description="Helical" evidence="7">
    <location>
        <begin position="181"/>
        <end position="208"/>
    </location>
</feature>
<evidence type="ECO:0000256" key="5">
    <source>
        <dbReference type="ARBA" id="ARBA00023136"/>
    </source>
</evidence>
<dbReference type="AlphaFoldDB" id="A0A0N1I382"/>
<feature type="compositionally biased region" description="Polar residues" evidence="8">
    <location>
        <begin position="93"/>
        <end position="106"/>
    </location>
</feature>
<keyword evidence="6 7" id="KW-0012">Acyltransferase</keyword>
<evidence type="ECO:0000256" key="2">
    <source>
        <dbReference type="ARBA" id="ARBA00022679"/>
    </source>
</evidence>
<dbReference type="GO" id="GO:0005794">
    <property type="term" value="C:Golgi apparatus"/>
    <property type="evidence" value="ECO:0007669"/>
    <property type="project" value="TreeGrafter"/>
</dbReference>
<evidence type="ECO:0000256" key="6">
    <source>
        <dbReference type="ARBA" id="ARBA00023315"/>
    </source>
</evidence>
<dbReference type="OMA" id="GICFLAR"/>
<dbReference type="PROSITE" id="PS50216">
    <property type="entry name" value="DHHC"/>
    <property type="match status" value="1"/>
</dbReference>
<keyword evidence="2 7" id="KW-0808">Transferase</keyword>
<feature type="transmembrane region" description="Helical" evidence="7">
    <location>
        <begin position="220"/>
        <end position="241"/>
    </location>
</feature>
<dbReference type="InterPro" id="IPR039859">
    <property type="entry name" value="PFA4/ZDH16/20/ERF2-like"/>
</dbReference>
<feature type="transmembrane region" description="Helical" evidence="7">
    <location>
        <begin position="299"/>
        <end position="325"/>
    </location>
</feature>
<dbReference type="PANTHER" id="PTHR22883">
    <property type="entry name" value="ZINC FINGER DHHC DOMAIN CONTAINING PROTEIN"/>
    <property type="match status" value="1"/>
</dbReference>
<keyword evidence="11" id="KW-1185">Reference proteome</keyword>
<organism evidence="10 11">
    <name type="scientific">Leptomonas seymouri</name>
    <dbReference type="NCBI Taxonomy" id="5684"/>
    <lineage>
        <taxon>Eukaryota</taxon>
        <taxon>Discoba</taxon>
        <taxon>Euglenozoa</taxon>
        <taxon>Kinetoplastea</taxon>
        <taxon>Metakinetoplastina</taxon>
        <taxon>Trypanosomatida</taxon>
        <taxon>Trypanosomatidae</taxon>
        <taxon>Leishmaniinae</taxon>
        <taxon>Leptomonas</taxon>
    </lineage>
</organism>
<evidence type="ECO:0000256" key="3">
    <source>
        <dbReference type="ARBA" id="ARBA00022692"/>
    </source>
</evidence>
<name>A0A0N1I382_LEPSE</name>
<dbReference type="EMBL" id="LJSK01000198">
    <property type="protein sequence ID" value="KPI85273.1"/>
    <property type="molecule type" value="Genomic_DNA"/>
</dbReference>
<gene>
    <name evidence="10" type="ORF">ABL78_5663</name>
</gene>
<sequence>MSATSSNPSAEVAVTAATPHEQMVDVTENSQTIRNPLALADHCSSPQALTPATRDEAEASLEVLAEALRCDNAGGHKLPSSDSDEVADKRSNLENTPQSNTKSDPSSLHVGLTTGQDTQRDFQERSAAAVAADLVKNPMLDDRQPRWKEPCVSCCVDQRRFPNSWKRPQPRRHAFERPLDTFQIIALVYQIILIGLFFSSVFVGHLLLYTQDKADCMVELILFPVVLVLALTVTYVGFFIVSFRDAQDMNNAGELCTICCRLTSSTSKHCKACNKCVSDFDHHCVWLNSCVGGKNYSAFLCYAVGCSFSTMWALVCGICFLARWWDALTTNHNAYFRVGAILLCALVTPGVFATLNLVFFHVYLRCKLRMTTYQRLMKKREQHAKETAGSDAAKKPPTGFCCFF</sequence>
<dbReference type="OrthoDB" id="9909019at2759"/>
<dbReference type="Pfam" id="PF01529">
    <property type="entry name" value="DHHC"/>
    <property type="match status" value="1"/>
</dbReference>
<dbReference type="EC" id="2.3.1.225" evidence="7"/>
<keyword evidence="3 7" id="KW-0812">Transmembrane</keyword>
<dbReference type="GO" id="GO:0016020">
    <property type="term" value="C:membrane"/>
    <property type="evidence" value="ECO:0007669"/>
    <property type="project" value="UniProtKB-SubCell"/>
</dbReference>
<dbReference type="VEuPathDB" id="TriTrypDB:Lsey_0198_0020"/>
<dbReference type="PANTHER" id="PTHR22883:SF448">
    <property type="entry name" value="PALMITOYLTRANSFERASE"/>
    <property type="match status" value="1"/>
</dbReference>
<evidence type="ECO:0000256" key="1">
    <source>
        <dbReference type="ARBA" id="ARBA00004141"/>
    </source>
</evidence>
<keyword evidence="5 7" id="KW-0472">Membrane</keyword>
<evidence type="ECO:0000259" key="9">
    <source>
        <dbReference type="Pfam" id="PF01529"/>
    </source>
</evidence>
<feature type="region of interest" description="Disordered" evidence="8">
    <location>
        <begin position="1"/>
        <end position="22"/>
    </location>
</feature>
<keyword evidence="4 7" id="KW-1133">Transmembrane helix</keyword>
<comment type="caution">
    <text evidence="10">The sequence shown here is derived from an EMBL/GenBank/DDBJ whole genome shotgun (WGS) entry which is preliminary data.</text>
</comment>
<reference evidence="10 11" key="1">
    <citation type="journal article" date="2015" name="PLoS Pathog.">
        <title>Leptomonas seymouri: Adaptations to the Dixenous Life Cycle Analyzed by Genome Sequencing, Transcriptome Profiling and Co-infection with Leishmania donovani.</title>
        <authorList>
            <person name="Kraeva N."/>
            <person name="Butenko A."/>
            <person name="Hlavacova J."/>
            <person name="Kostygov A."/>
            <person name="Myskova J."/>
            <person name="Grybchuk D."/>
            <person name="Lestinova T."/>
            <person name="Votypka J."/>
            <person name="Volf P."/>
            <person name="Opperdoes F."/>
            <person name="Flegontov P."/>
            <person name="Lukes J."/>
            <person name="Yurchenko V."/>
        </authorList>
    </citation>
    <scope>NUCLEOTIDE SEQUENCE [LARGE SCALE GENOMIC DNA]</scope>
    <source>
        <strain evidence="10 11">ATCC 30220</strain>
    </source>
</reference>
<dbReference type="GO" id="GO:0019706">
    <property type="term" value="F:protein-cysteine S-palmitoyltransferase activity"/>
    <property type="evidence" value="ECO:0007669"/>
    <property type="project" value="UniProtKB-EC"/>
</dbReference>
<feature type="domain" description="Palmitoyltransferase DHHC" evidence="9">
    <location>
        <begin position="252"/>
        <end position="378"/>
    </location>
</feature>
<comment type="similarity">
    <text evidence="7">Belongs to the DHHC palmitoyltransferase family.</text>
</comment>
<evidence type="ECO:0000256" key="4">
    <source>
        <dbReference type="ARBA" id="ARBA00022989"/>
    </source>
</evidence>
<feature type="region of interest" description="Disordered" evidence="8">
    <location>
        <begin position="72"/>
        <end position="121"/>
    </location>
</feature>
<evidence type="ECO:0000313" key="10">
    <source>
        <dbReference type="EMBL" id="KPI85273.1"/>
    </source>
</evidence>